<proteinExistence type="predicted"/>
<keyword evidence="2" id="KW-1185">Reference proteome</keyword>
<dbReference type="AlphaFoldDB" id="A0A8X6J892"/>
<sequence>MHSSNCWTIKIIDRTISQAASIRHNEAVESVNRFDQVESITQLESLPEIMTSNTILPKDLGFINAFRHNKSRVRGIGHVTTRFLLCLLIEEIEQARDMKIYL</sequence>
<organism evidence="1 2">
    <name type="scientific">Trichonephila clavata</name>
    <name type="common">Joro spider</name>
    <name type="synonym">Nephila clavata</name>
    <dbReference type="NCBI Taxonomy" id="2740835"/>
    <lineage>
        <taxon>Eukaryota</taxon>
        <taxon>Metazoa</taxon>
        <taxon>Ecdysozoa</taxon>
        <taxon>Arthropoda</taxon>
        <taxon>Chelicerata</taxon>
        <taxon>Arachnida</taxon>
        <taxon>Araneae</taxon>
        <taxon>Araneomorphae</taxon>
        <taxon>Entelegynae</taxon>
        <taxon>Araneoidea</taxon>
        <taxon>Nephilidae</taxon>
        <taxon>Trichonephila</taxon>
    </lineage>
</organism>
<gene>
    <name evidence="1" type="ORF">TNCT_364161</name>
</gene>
<reference evidence="1" key="1">
    <citation type="submission" date="2020-07" db="EMBL/GenBank/DDBJ databases">
        <title>Multicomponent nature underlies the extraordinary mechanical properties of spider dragline silk.</title>
        <authorList>
            <person name="Kono N."/>
            <person name="Nakamura H."/>
            <person name="Mori M."/>
            <person name="Yoshida Y."/>
            <person name="Ohtoshi R."/>
            <person name="Malay A.D."/>
            <person name="Moran D.A.P."/>
            <person name="Tomita M."/>
            <person name="Numata K."/>
            <person name="Arakawa K."/>
        </authorList>
    </citation>
    <scope>NUCLEOTIDE SEQUENCE</scope>
</reference>
<name>A0A8X6J892_TRICU</name>
<evidence type="ECO:0000313" key="2">
    <source>
        <dbReference type="Proteomes" id="UP000887116"/>
    </source>
</evidence>
<accession>A0A8X6J892</accession>
<comment type="caution">
    <text evidence="1">The sequence shown here is derived from an EMBL/GenBank/DDBJ whole genome shotgun (WGS) entry which is preliminary data.</text>
</comment>
<protein>
    <submittedName>
        <fullName evidence="1">Uncharacterized protein</fullName>
    </submittedName>
</protein>
<dbReference type="Proteomes" id="UP000887116">
    <property type="component" value="Unassembled WGS sequence"/>
</dbReference>
<evidence type="ECO:0000313" key="1">
    <source>
        <dbReference type="EMBL" id="GFQ96090.1"/>
    </source>
</evidence>
<dbReference type="EMBL" id="BMAO01004648">
    <property type="protein sequence ID" value="GFQ96090.1"/>
    <property type="molecule type" value="Genomic_DNA"/>
</dbReference>